<evidence type="ECO:0000313" key="2">
    <source>
        <dbReference type="EMBL" id="SDS86743.1"/>
    </source>
</evidence>
<dbReference type="InterPro" id="IPR000182">
    <property type="entry name" value="GNAT_dom"/>
</dbReference>
<dbReference type="CDD" id="cd04301">
    <property type="entry name" value="NAT_SF"/>
    <property type="match status" value="1"/>
</dbReference>
<protein>
    <submittedName>
        <fullName evidence="2">Acetyltransferase (GNAT) family protein</fullName>
    </submittedName>
</protein>
<name>A0A1H1VPS5_9PSED</name>
<dbReference type="AlphaFoldDB" id="A0A1H1VPS5"/>
<dbReference type="Gene3D" id="3.40.630.30">
    <property type="match status" value="1"/>
</dbReference>
<evidence type="ECO:0000313" key="3">
    <source>
        <dbReference type="Proteomes" id="UP000198481"/>
    </source>
</evidence>
<dbReference type="InterPro" id="IPR016181">
    <property type="entry name" value="Acyl_CoA_acyltransferase"/>
</dbReference>
<proteinExistence type="predicted"/>
<dbReference type="GO" id="GO:0016747">
    <property type="term" value="F:acyltransferase activity, transferring groups other than amino-acyl groups"/>
    <property type="evidence" value="ECO:0007669"/>
    <property type="project" value="InterPro"/>
</dbReference>
<reference evidence="2 3" key="1">
    <citation type="submission" date="2016-10" db="EMBL/GenBank/DDBJ databases">
        <authorList>
            <person name="de Groot N.N."/>
        </authorList>
    </citation>
    <scope>NUCLEOTIDE SEQUENCE [LARGE SCALE GENOMIC DNA]</scope>
    <source>
        <strain evidence="2 3">LMG 26867</strain>
    </source>
</reference>
<feature type="domain" description="N-acetyltransferase" evidence="1">
    <location>
        <begin position="12"/>
        <end position="175"/>
    </location>
</feature>
<dbReference type="STRING" id="1148509.SAMN05216222_2480"/>
<dbReference type="EMBL" id="LT629762">
    <property type="protein sequence ID" value="SDS86743.1"/>
    <property type="molecule type" value="Genomic_DNA"/>
</dbReference>
<dbReference type="PROSITE" id="PS51186">
    <property type="entry name" value="GNAT"/>
    <property type="match status" value="1"/>
</dbReference>
<dbReference type="Pfam" id="PF00583">
    <property type="entry name" value="Acetyltransf_1"/>
    <property type="match status" value="1"/>
</dbReference>
<dbReference type="Proteomes" id="UP000198481">
    <property type="component" value="Chromosome I"/>
</dbReference>
<gene>
    <name evidence="2" type="ORF">SAMN05216222_2480</name>
</gene>
<sequence>MLNNNSKDVGDLVVRPSAASDGPFLHSLYRAARPDLQWIDGEQELVEEVVAQQMRVQEQGTGESYPNAMHFVVEKLGTPIGALTADFGTNEIRVLYLAFIPAARGKGHGRTVLQGVQKAAEQVRCPVATVVWANNPHARRHYLALGFQVEESNVAAERLVWYPGQPQSAQNGLLS</sequence>
<dbReference type="RefSeq" id="WP_092275306.1">
    <property type="nucleotide sequence ID" value="NZ_LT629762.1"/>
</dbReference>
<evidence type="ECO:0000259" key="1">
    <source>
        <dbReference type="PROSITE" id="PS51186"/>
    </source>
</evidence>
<accession>A0A1H1VPS5</accession>
<dbReference type="SUPFAM" id="SSF55729">
    <property type="entry name" value="Acyl-CoA N-acyltransferases (Nat)"/>
    <property type="match status" value="1"/>
</dbReference>
<organism evidence="2 3">
    <name type="scientific">Pseudomonas prosekii</name>
    <dbReference type="NCBI Taxonomy" id="1148509"/>
    <lineage>
        <taxon>Bacteria</taxon>
        <taxon>Pseudomonadati</taxon>
        <taxon>Pseudomonadota</taxon>
        <taxon>Gammaproteobacteria</taxon>
        <taxon>Pseudomonadales</taxon>
        <taxon>Pseudomonadaceae</taxon>
        <taxon>Pseudomonas</taxon>
    </lineage>
</organism>
<keyword evidence="2" id="KW-0808">Transferase</keyword>